<dbReference type="Gene3D" id="1.10.580.10">
    <property type="entry name" value="Citrate Synthase, domain 1"/>
    <property type="match status" value="1"/>
</dbReference>
<protein>
    <recommendedName>
        <fullName evidence="3">citrate synthase (unknown stereospecificity)</fullName>
        <ecNumber evidence="3">2.3.3.16</ecNumber>
    </recommendedName>
</protein>
<accession>A0A0F9NH04</accession>
<dbReference type="InterPro" id="IPR036969">
    <property type="entry name" value="Citrate_synthase_sf"/>
</dbReference>
<evidence type="ECO:0000256" key="2">
    <source>
        <dbReference type="ARBA" id="ARBA00010566"/>
    </source>
</evidence>
<dbReference type="InterPro" id="IPR016142">
    <property type="entry name" value="Citrate_synth-like_lrg_a-sub"/>
</dbReference>
<dbReference type="PRINTS" id="PR00143">
    <property type="entry name" value="CITRTSNTHASE"/>
</dbReference>
<name>A0A0F9NH04_9ZZZZ</name>
<dbReference type="UniPathway" id="UPA00223"/>
<dbReference type="Gene3D" id="1.10.230.10">
    <property type="entry name" value="Cytochrome P450-Terp, domain 2"/>
    <property type="match status" value="1"/>
</dbReference>
<dbReference type="InterPro" id="IPR002020">
    <property type="entry name" value="Citrate_synthase"/>
</dbReference>
<dbReference type="PIRSF" id="PIRSF001369">
    <property type="entry name" value="Citrate_synth"/>
    <property type="match status" value="1"/>
</dbReference>
<gene>
    <name evidence="7" type="ORF">LCGC14_1337320</name>
</gene>
<dbReference type="EC" id="2.3.3.16" evidence="3"/>
<dbReference type="NCBIfam" id="TIGR01800">
    <property type="entry name" value="cit_synth_II"/>
    <property type="match status" value="1"/>
</dbReference>
<evidence type="ECO:0000256" key="4">
    <source>
        <dbReference type="ARBA" id="ARBA00022532"/>
    </source>
</evidence>
<proteinExistence type="inferred from homology"/>
<dbReference type="GO" id="GO:0005737">
    <property type="term" value="C:cytoplasm"/>
    <property type="evidence" value="ECO:0007669"/>
    <property type="project" value="InterPro"/>
</dbReference>
<evidence type="ECO:0000256" key="3">
    <source>
        <dbReference type="ARBA" id="ARBA00012972"/>
    </source>
</evidence>
<comment type="catalytic activity">
    <reaction evidence="6">
        <text>oxaloacetate + acetyl-CoA + H2O = citrate + CoA + H(+)</text>
        <dbReference type="Rhea" id="RHEA:16845"/>
        <dbReference type="ChEBI" id="CHEBI:15377"/>
        <dbReference type="ChEBI" id="CHEBI:15378"/>
        <dbReference type="ChEBI" id="CHEBI:16452"/>
        <dbReference type="ChEBI" id="CHEBI:16947"/>
        <dbReference type="ChEBI" id="CHEBI:57287"/>
        <dbReference type="ChEBI" id="CHEBI:57288"/>
        <dbReference type="EC" id="2.3.3.16"/>
    </reaction>
</comment>
<reference evidence="7" key="1">
    <citation type="journal article" date="2015" name="Nature">
        <title>Complex archaea that bridge the gap between prokaryotes and eukaryotes.</title>
        <authorList>
            <person name="Spang A."/>
            <person name="Saw J.H."/>
            <person name="Jorgensen S.L."/>
            <person name="Zaremba-Niedzwiedzka K."/>
            <person name="Martijn J."/>
            <person name="Lind A.E."/>
            <person name="van Eijk R."/>
            <person name="Schleper C."/>
            <person name="Guy L."/>
            <person name="Ettema T.J."/>
        </authorList>
    </citation>
    <scope>NUCLEOTIDE SEQUENCE</scope>
</reference>
<dbReference type="InterPro" id="IPR024176">
    <property type="entry name" value="Citrate_synthase_bac-typ"/>
</dbReference>
<sequence>MSQEITFARGLEGVIAAETRICKIDGLNGKLYYRGYSIEDLAGHSDFEETTYLLLLDRLPTGAELADFSALMREGRPLAPPIVEMIRAFPAEAHPMELLQSVISYLSSYIKHRIRHSATCNCRTTLHQVAQFPTVVATLERFRSGKDYLPPRGDLSHGANLLYMLRGEEPEALEGEIMDKCLVLHAEHGFNASTFTARVVASTLSTCYCSISAAIGSLYGSLHGGANERVMEMVDEIGSKEKAEAWVDKAISEKRKVMGMGHRVYKVKDPRATVMEEYLKQLSERAGNCTYYEILKEIERVFRDRMEEKGKPIYPNVDFFSGAVYRLLGIPDVLFTPLFAVARVSGWLAHILEQRVDNRLYRPKGLYRGPDPVDYVIINKR</sequence>
<evidence type="ECO:0000256" key="1">
    <source>
        <dbReference type="ARBA" id="ARBA00005163"/>
    </source>
</evidence>
<dbReference type="GO" id="GO:0006099">
    <property type="term" value="P:tricarboxylic acid cycle"/>
    <property type="evidence" value="ECO:0007669"/>
    <property type="project" value="UniProtKB-UniPathway"/>
</dbReference>
<dbReference type="InterPro" id="IPR016143">
    <property type="entry name" value="Citrate_synth-like_sm_a-sub"/>
</dbReference>
<dbReference type="AlphaFoldDB" id="A0A0F9NH04"/>
<dbReference type="EMBL" id="LAZR01008141">
    <property type="protein sequence ID" value="KKM80692.1"/>
    <property type="molecule type" value="Genomic_DNA"/>
</dbReference>
<dbReference type="SUPFAM" id="SSF48256">
    <property type="entry name" value="Citrate synthase"/>
    <property type="match status" value="1"/>
</dbReference>
<organism evidence="7">
    <name type="scientific">marine sediment metagenome</name>
    <dbReference type="NCBI Taxonomy" id="412755"/>
    <lineage>
        <taxon>unclassified sequences</taxon>
        <taxon>metagenomes</taxon>
        <taxon>ecological metagenomes</taxon>
    </lineage>
</organism>
<dbReference type="PANTHER" id="PTHR11739:SF4">
    <property type="entry name" value="CITRATE SYNTHASE, PEROXISOMAL"/>
    <property type="match status" value="1"/>
</dbReference>
<evidence type="ECO:0000256" key="5">
    <source>
        <dbReference type="ARBA" id="ARBA00022679"/>
    </source>
</evidence>
<evidence type="ECO:0000313" key="7">
    <source>
        <dbReference type="EMBL" id="KKM80692.1"/>
    </source>
</evidence>
<dbReference type="PANTHER" id="PTHR11739">
    <property type="entry name" value="CITRATE SYNTHASE"/>
    <property type="match status" value="1"/>
</dbReference>
<comment type="pathway">
    <text evidence="1">Carbohydrate metabolism; tricarboxylic acid cycle.</text>
</comment>
<dbReference type="GO" id="GO:0005975">
    <property type="term" value="P:carbohydrate metabolic process"/>
    <property type="evidence" value="ECO:0007669"/>
    <property type="project" value="TreeGrafter"/>
</dbReference>
<dbReference type="Pfam" id="PF00285">
    <property type="entry name" value="Citrate_synt"/>
    <property type="match status" value="1"/>
</dbReference>
<dbReference type="InterPro" id="IPR011278">
    <property type="entry name" value="2-MeCitrate/Citrate_synth_II"/>
</dbReference>
<keyword evidence="4" id="KW-0816">Tricarboxylic acid cycle</keyword>
<dbReference type="GO" id="GO:0036440">
    <property type="term" value="F:citrate synthase activity"/>
    <property type="evidence" value="ECO:0007669"/>
    <property type="project" value="UniProtKB-EC"/>
</dbReference>
<comment type="caution">
    <text evidence="7">The sequence shown here is derived from an EMBL/GenBank/DDBJ whole genome shotgun (WGS) entry which is preliminary data.</text>
</comment>
<comment type="similarity">
    <text evidence="2">Belongs to the citrate synthase family.</text>
</comment>
<keyword evidence="5" id="KW-0808">Transferase</keyword>
<evidence type="ECO:0000256" key="6">
    <source>
        <dbReference type="ARBA" id="ARBA00049288"/>
    </source>
</evidence>